<evidence type="ECO:0000256" key="1">
    <source>
        <dbReference type="ARBA" id="ARBA00008791"/>
    </source>
</evidence>
<proteinExistence type="inferred from homology"/>
<evidence type="ECO:0000313" key="4">
    <source>
        <dbReference type="Proteomes" id="UP000075304"/>
    </source>
</evidence>
<evidence type="ECO:0000259" key="2">
    <source>
        <dbReference type="Pfam" id="PF00582"/>
    </source>
</evidence>
<name>A0A150K005_HEYCO</name>
<accession>A0A150K005</accession>
<protein>
    <recommendedName>
        <fullName evidence="2">UspA domain-containing protein</fullName>
    </recommendedName>
</protein>
<dbReference type="PRINTS" id="PR01438">
    <property type="entry name" value="UNVRSLSTRESS"/>
</dbReference>
<dbReference type="InterPro" id="IPR006016">
    <property type="entry name" value="UspA"/>
</dbReference>
<dbReference type="Proteomes" id="UP000075304">
    <property type="component" value="Unassembled WGS sequence"/>
</dbReference>
<dbReference type="SUPFAM" id="SSF52402">
    <property type="entry name" value="Adenine nucleotide alpha hydrolases-like"/>
    <property type="match status" value="1"/>
</dbReference>
<dbReference type="AlphaFoldDB" id="A0A150K005"/>
<dbReference type="PANTHER" id="PTHR46268">
    <property type="entry name" value="STRESS RESPONSE PROTEIN NHAX"/>
    <property type="match status" value="1"/>
</dbReference>
<dbReference type="InterPro" id="IPR006015">
    <property type="entry name" value="Universal_stress_UspA"/>
</dbReference>
<dbReference type="Gene3D" id="3.40.50.620">
    <property type="entry name" value="HUPs"/>
    <property type="match status" value="1"/>
</dbReference>
<evidence type="ECO:0000313" key="3">
    <source>
        <dbReference type="EMBL" id="KYC62792.1"/>
    </source>
</evidence>
<comment type="similarity">
    <text evidence="1">Belongs to the universal stress protein A family.</text>
</comment>
<sequence length="232" mass="26074">MKTFPNIFSVSKIPSFSYIFLQISYPRQGTGYRFHFCLLPPVLIEKWIAGFFHFSHTNRENSSKIDMKGRQFIKEMSKMGTQYRNILVAVDGSKEADWAFTKAVEIAKRNKAELSVVHVVDNRSLATLTPIDSTLYEQNEKFGDELLSNYKDRAAEKGIKVQTIIQLGSPKLQITKNVAPKVHADLIVCGATGLNAVERLLIGSVSEHIVRTSPCDVLVVRTPKEEEGKAEN</sequence>
<gene>
    <name evidence="3" type="ORF">B4099_2668</name>
</gene>
<dbReference type="InterPro" id="IPR014729">
    <property type="entry name" value="Rossmann-like_a/b/a_fold"/>
</dbReference>
<feature type="domain" description="UspA" evidence="2">
    <location>
        <begin position="83"/>
        <end position="221"/>
    </location>
</feature>
<reference evidence="3 4" key="1">
    <citation type="submission" date="2016-01" db="EMBL/GenBank/DDBJ databases">
        <title>Genome Sequences of Twelve Sporeforming Bacillus Species Isolated from Foods.</title>
        <authorList>
            <person name="Berendsen E.M."/>
            <person name="Wells-Bennik M.H."/>
            <person name="Krawcyk A.O."/>
            <person name="De Jong A."/>
            <person name="Holsappel S."/>
            <person name="Eijlander R.T."/>
            <person name="Kuipers O.P."/>
        </authorList>
    </citation>
    <scope>NUCLEOTIDE SEQUENCE [LARGE SCALE GENOMIC DNA]</scope>
    <source>
        <strain evidence="3 4">B4099</strain>
    </source>
</reference>
<organism evidence="3 4">
    <name type="scientific">Heyndrickxia coagulans</name>
    <name type="common">Weizmannia coagulans</name>
    <dbReference type="NCBI Taxonomy" id="1398"/>
    <lineage>
        <taxon>Bacteria</taxon>
        <taxon>Bacillati</taxon>
        <taxon>Bacillota</taxon>
        <taxon>Bacilli</taxon>
        <taxon>Bacillales</taxon>
        <taxon>Bacillaceae</taxon>
        <taxon>Heyndrickxia</taxon>
    </lineage>
</organism>
<dbReference type="CDD" id="cd00293">
    <property type="entry name" value="USP-like"/>
    <property type="match status" value="1"/>
</dbReference>
<dbReference type="Pfam" id="PF00582">
    <property type="entry name" value="Usp"/>
    <property type="match status" value="1"/>
</dbReference>
<dbReference type="PATRIC" id="fig|1398.25.peg.930"/>
<comment type="caution">
    <text evidence="3">The sequence shown here is derived from an EMBL/GenBank/DDBJ whole genome shotgun (WGS) entry which is preliminary data.</text>
</comment>
<dbReference type="EMBL" id="LQYI01000118">
    <property type="protein sequence ID" value="KYC62792.1"/>
    <property type="molecule type" value="Genomic_DNA"/>
</dbReference>
<dbReference type="PANTHER" id="PTHR46268:SF6">
    <property type="entry name" value="UNIVERSAL STRESS PROTEIN UP12"/>
    <property type="match status" value="1"/>
</dbReference>